<dbReference type="Proteomes" id="UP000499080">
    <property type="component" value="Unassembled WGS sequence"/>
</dbReference>
<proteinExistence type="predicted"/>
<evidence type="ECO:0000313" key="1">
    <source>
        <dbReference type="EMBL" id="GBN70319.1"/>
    </source>
</evidence>
<sequence>MATRQRTPFFDFNKTTLEEFLTNLVVLPWARIARLPAEERSQGCGCSQENLQCKQYREGDLEYFLLWRASFSIGSVSPERVPFNLTLKCSIE</sequence>
<protein>
    <submittedName>
        <fullName evidence="1">Uncharacterized protein</fullName>
    </submittedName>
</protein>
<accession>A0A4Y2R512</accession>
<dbReference type="EMBL" id="BGPR01015710">
    <property type="protein sequence ID" value="GBN70319.1"/>
    <property type="molecule type" value="Genomic_DNA"/>
</dbReference>
<reference evidence="1 2" key="1">
    <citation type="journal article" date="2019" name="Sci. Rep.">
        <title>Orb-weaving spider Araneus ventricosus genome elucidates the spidroin gene catalogue.</title>
        <authorList>
            <person name="Kono N."/>
            <person name="Nakamura H."/>
            <person name="Ohtoshi R."/>
            <person name="Moran D.A.P."/>
            <person name="Shinohara A."/>
            <person name="Yoshida Y."/>
            <person name="Fujiwara M."/>
            <person name="Mori M."/>
            <person name="Tomita M."/>
            <person name="Arakawa K."/>
        </authorList>
    </citation>
    <scope>NUCLEOTIDE SEQUENCE [LARGE SCALE GENOMIC DNA]</scope>
</reference>
<keyword evidence="2" id="KW-1185">Reference proteome</keyword>
<dbReference type="AlphaFoldDB" id="A0A4Y2R512"/>
<organism evidence="1 2">
    <name type="scientific">Araneus ventricosus</name>
    <name type="common">Orbweaver spider</name>
    <name type="synonym">Epeira ventricosa</name>
    <dbReference type="NCBI Taxonomy" id="182803"/>
    <lineage>
        <taxon>Eukaryota</taxon>
        <taxon>Metazoa</taxon>
        <taxon>Ecdysozoa</taxon>
        <taxon>Arthropoda</taxon>
        <taxon>Chelicerata</taxon>
        <taxon>Arachnida</taxon>
        <taxon>Araneae</taxon>
        <taxon>Araneomorphae</taxon>
        <taxon>Entelegynae</taxon>
        <taxon>Araneoidea</taxon>
        <taxon>Araneidae</taxon>
        <taxon>Araneus</taxon>
    </lineage>
</organism>
<evidence type="ECO:0000313" key="2">
    <source>
        <dbReference type="Proteomes" id="UP000499080"/>
    </source>
</evidence>
<name>A0A4Y2R512_ARAVE</name>
<gene>
    <name evidence="1" type="ORF">AVEN_226208_1</name>
</gene>
<comment type="caution">
    <text evidence="1">The sequence shown here is derived from an EMBL/GenBank/DDBJ whole genome shotgun (WGS) entry which is preliminary data.</text>
</comment>